<name>A0A165DH93_9APHY</name>
<dbReference type="AlphaFoldDB" id="A0A165DH93"/>
<protein>
    <submittedName>
        <fullName evidence="2">Uncharacterized protein</fullName>
    </submittedName>
</protein>
<reference evidence="2 3" key="1">
    <citation type="journal article" date="2016" name="Mol. Biol. Evol.">
        <title>Comparative Genomics of Early-Diverging Mushroom-Forming Fungi Provides Insights into the Origins of Lignocellulose Decay Capabilities.</title>
        <authorList>
            <person name="Nagy L.G."/>
            <person name="Riley R."/>
            <person name="Tritt A."/>
            <person name="Adam C."/>
            <person name="Daum C."/>
            <person name="Floudas D."/>
            <person name="Sun H."/>
            <person name="Yadav J.S."/>
            <person name="Pangilinan J."/>
            <person name="Larsson K.H."/>
            <person name="Matsuura K."/>
            <person name="Barry K."/>
            <person name="Labutti K."/>
            <person name="Kuo R."/>
            <person name="Ohm R.A."/>
            <person name="Bhattacharya S.S."/>
            <person name="Shirouzu T."/>
            <person name="Yoshinaga Y."/>
            <person name="Martin F.M."/>
            <person name="Grigoriev I.V."/>
            <person name="Hibbett D.S."/>
        </authorList>
    </citation>
    <scope>NUCLEOTIDE SEQUENCE [LARGE SCALE GENOMIC DNA]</scope>
    <source>
        <strain evidence="2 3">93-53</strain>
    </source>
</reference>
<gene>
    <name evidence="2" type="ORF">LAESUDRAFT_245413</name>
</gene>
<dbReference type="GeneID" id="63818752"/>
<dbReference type="Proteomes" id="UP000076871">
    <property type="component" value="Unassembled WGS sequence"/>
</dbReference>
<evidence type="ECO:0000256" key="1">
    <source>
        <dbReference type="SAM" id="MobiDB-lite"/>
    </source>
</evidence>
<feature type="compositionally biased region" description="Polar residues" evidence="1">
    <location>
        <begin position="22"/>
        <end position="44"/>
    </location>
</feature>
<proteinExistence type="predicted"/>
<evidence type="ECO:0000313" key="3">
    <source>
        <dbReference type="Proteomes" id="UP000076871"/>
    </source>
</evidence>
<dbReference type="EMBL" id="KV427633">
    <property type="protein sequence ID" value="KZT04874.1"/>
    <property type="molecule type" value="Genomic_DNA"/>
</dbReference>
<evidence type="ECO:0000313" key="2">
    <source>
        <dbReference type="EMBL" id="KZT04874.1"/>
    </source>
</evidence>
<accession>A0A165DH93</accession>
<dbReference type="RefSeq" id="XP_040762614.1">
    <property type="nucleotide sequence ID" value="XM_040901720.1"/>
</dbReference>
<keyword evidence="3" id="KW-1185">Reference proteome</keyword>
<organism evidence="2 3">
    <name type="scientific">Laetiporus sulphureus 93-53</name>
    <dbReference type="NCBI Taxonomy" id="1314785"/>
    <lineage>
        <taxon>Eukaryota</taxon>
        <taxon>Fungi</taxon>
        <taxon>Dikarya</taxon>
        <taxon>Basidiomycota</taxon>
        <taxon>Agaricomycotina</taxon>
        <taxon>Agaricomycetes</taxon>
        <taxon>Polyporales</taxon>
        <taxon>Laetiporus</taxon>
    </lineage>
</organism>
<sequence>MASVIPSATDISVIVVEPFSPASDTGVTSSAPTRGDSTASNSVTAVDSTILTNSTGSQTPPTLASQSNTPSYVLAGSSLYLPSIRLLLPFHRKPKASFDGFSVESAGRTQ</sequence>
<feature type="region of interest" description="Disordered" evidence="1">
    <location>
        <begin position="21"/>
        <end position="44"/>
    </location>
</feature>
<dbReference type="InParanoid" id="A0A165DH93"/>